<dbReference type="Pfam" id="PF07065">
    <property type="entry name" value="D123"/>
    <property type="match status" value="1"/>
</dbReference>
<dbReference type="InterPro" id="IPR009772">
    <property type="entry name" value="CDC123"/>
</dbReference>
<evidence type="ECO:0000313" key="3">
    <source>
        <dbReference type="EMBL" id="CAH0043297.1"/>
    </source>
</evidence>
<keyword evidence="4" id="KW-1185">Reference proteome</keyword>
<gene>
    <name evidence="3" type="ORF">CSOL1703_00009242</name>
</gene>
<feature type="region of interest" description="Disordered" evidence="2">
    <location>
        <begin position="68"/>
        <end position="111"/>
    </location>
</feature>
<feature type="compositionally biased region" description="Acidic residues" evidence="2">
    <location>
        <begin position="94"/>
        <end position="104"/>
    </location>
</feature>
<comment type="similarity">
    <text evidence="1">Belongs to the CDC123 family.</text>
</comment>
<organism evidence="3 4">
    <name type="scientific">Clonostachys solani</name>
    <dbReference type="NCBI Taxonomy" id="160281"/>
    <lineage>
        <taxon>Eukaryota</taxon>
        <taxon>Fungi</taxon>
        <taxon>Dikarya</taxon>
        <taxon>Ascomycota</taxon>
        <taxon>Pezizomycotina</taxon>
        <taxon>Sordariomycetes</taxon>
        <taxon>Hypocreomycetidae</taxon>
        <taxon>Hypocreales</taxon>
        <taxon>Bionectriaceae</taxon>
        <taxon>Clonostachys</taxon>
    </lineage>
</organism>
<dbReference type="PANTHER" id="PTHR15323">
    <property type="entry name" value="D123 PROTEIN"/>
    <property type="match status" value="1"/>
</dbReference>
<dbReference type="EMBL" id="CABFOC020000003">
    <property type="protein sequence ID" value="CAH0043297.1"/>
    <property type="molecule type" value="Genomic_DNA"/>
</dbReference>
<feature type="compositionally biased region" description="Acidic residues" evidence="2">
    <location>
        <begin position="319"/>
        <end position="329"/>
    </location>
</feature>
<evidence type="ECO:0008006" key="5">
    <source>
        <dbReference type="Google" id="ProtNLM"/>
    </source>
</evidence>
<feature type="compositionally biased region" description="Acidic residues" evidence="2">
    <location>
        <begin position="68"/>
        <end position="79"/>
    </location>
</feature>
<evidence type="ECO:0000313" key="4">
    <source>
        <dbReference type="Proteomes" id="UP000775872"/>
    </source>
</evidence>
<protein>
    <recommendedName>
        <fullName evidence="5">Cell division cycle protein 123</fullName>
    </recommendedName>
</protein>
<proteinExistence type="inferred from homology"/>
<dbReference type="OrthoDB" id="360540at2759"/>
<dbReference type="PANTHER" id="PTHR15323:SF6">
    <property type="entry name" value="CELL DIVISION CYCLE PROTEIN 123 HOMOLOG"/>
    <property type="match status" value="1"/>
</dbReference>
<evidence type="ECO:0000256" key="2">
    <source>
        <dbReference type="SAM" id="MobiDB-lite"/>
    </source>
</evidence>
<accession>A0A9N9W168</accession>
<dbReference type="GO" id="GO:0005737">
    <property type="term" value="C:cytoplasm"/>
    <property type="evidence" value="ECO:0007669"/>
    <property type="project" value="TreeGrafter"/>
</dbReference>
<dbReference type="Proteomes" id="UP000775872">
    <property type="component" value="Unassembled WGS sequence"/>
</dbReference>
<sequence length="425" mass="47922">MPHLPTFDDGSKQELVFPPVTKDHIQNCSYNEWFPKYRSSCIKSRIIPLSADFVSYLNEDGIVLADDEETGATDEEEEWASTAATTSSRVREIESDDEDEEDEPDRLPPNQRFPEIHQLIKAKITELGGAVVPKLNWSSPKDAKWISPHQNTLKCTSPNDIYLLLKSSSFISHDLHHAFDGCTSTPPTRPYAPVLVLRPFFNPHVALEFRCFVKHRSLIAITQRDLNYYSFLNGLRSNLTRKIKAFFDNTLRFTFPDASFAFDVYVPESAFEDDGLGKVRLIDINPWAPRTDSLLFDWQELLEWEVANPLYGSPSTADADAELPSESGEDTTATSETDDDGGADGGVVRIRFKPDEEPEFRIIEQDDPAAFNFSSSQYSAHKLPKEVVDASLSGEGGIREFAQRWKEMTEGRADGIWEQATGLNK</sequence>
<reference evidence="3 4" key="2">
    <citation type="submission" date="2021-10" db="EMBL/GenBank/DDBJ databases">
        <authorList>
            <person name="Piombo E."/>
        </authorList>
    </citation>
    <scope>NUCLEOTIDE SEQUENCE [LARGE SCALE GENOMIC DNA]</scope>
</reference>
<comment type="caution">
    <text evidence="3">The sequence shown here is derived from an EMBL/GenBank/DDBJ whole genome shotgun (WGS) entry which is preliminary data.</text>
</comment>
<reference evidence="4" key="1">
    <citation type="submission" date="2019-06" db="EMBL/GenBank/DDBJ databases">
        <authorList>
            <person name="Broberg M."/>
        </authorList>
    </citation>
    <scope>NUCLEOTIDE SEQUENCE [LARGE SCALE GENOMIC DNA]</scope>
</reference>
<feature type="region of interest" description="Disordered" evidence="2">
    <location>
        <begin position="315"/>
        <end position="347"/>
    </location>
</feature>
<dbReference type="AlphaFoldDB" id="A0A9N9W168"/>
<evidence type="ECO:0000256" key="1">
    <source>
        <dbReference type="ARBA" id="ARBA00011047"/>
    </source>
</evidence>
<name>A0A9N9W168_9HYPO</name>